<dbReference type="PANTHER" id="PTHR31672">
    <property type="entry name" value="BNACNNG10540D PROTEIN"/>
    <property type="match status" value="1"/>
</dbReference>
<evidence type="ECO:0008006" key="4">
    <source>
        <dbReference type="Google" id="ProtNLM"/>
    </source>
</evidence>
<dbReference type="EMBL" id="SDMP01000001">
    <property type="protein sequence ID" value="RYR77093.1"/>
    <property type="molecule type" value="Genomic_DNA"/>
</dbReference>
<comment type="caution">
    <text evidence="2">The sequence shown here is derived from an EMBL/GenBank/DDBJ whole genome shotgun (WGS) entry which is preliminary data.</text>
</comment>
<name>A0A445EP48_ARAHY</name>
<accession>A0A445EP48</accession>
<dbReference type="PANTHER" id="PTHR31672:SF13">
    <property type="entry name" value="F-BOX PROTEIN CPR30-LIKE"/>
    <property type="match status" value="1"/>
</dbReference>
<evidence type="ECO:0000256" key="1">
    <source>
        <dbReference type="SAM" id="MobiDB-lite"/>
    </source>
</evidence>
<feature type="region of interest" description="Disordered" evidence="1">
    <location>
        <begin position="1"/>
        <end position="21"/>
    </location>
</feature>
<evidence type="ECO:0000313" key="2">
    <source>
        <dbReference type="EMBL" id="RYR77093.1"/>
    </source>
</evidence>
<proteinExistence type="predicted"/>
<feature type="compositionally biased region" description="Basic and acidic residues" evidence="1">
    <location>
        <begin position="1"/>
        <end position="20"/>
    </location>
</feature>
<protein>
    <recommendedName>
        <fullName evidence="4">F-box domain-containing protein</fullName>
    </recommendedName>
</protein>
<organism evidence="2 3">
    <name type="scientific">Arachis hypogaea</name>
    <name type="common">Peanut</name>
    <dbReference type="NCBI Taxonomy" id="3818"/>
    <lineage>
        <taxon>Eukaryota</taxon>
        <taxon>Viridiplantae</taxon>
        <taxon>Streptophyta</taxon>
        <taxon>Embryophyta</taxon>
        <taxon>Tracheophyta</taxon>
        <taxon>Spermatophyta</taxon>
        <taxon>Magnoliopsida</taxon>
        <taxon>eudicotyledons</taxon>
        <taxon>Gunneridae</taxon>
        <taxon>Pentapetalae</taxon>
        <taxon>rosids</taxon>
        <taxon>fabids</taxon>
        <taxon>Fabales</taxon>
        <taxon>Fabaceae</taxon>
        <taxon>Papilionoideae</taxon>
        <taxon>50 kb inversion clade</taxon>
        <taxon>dalbergioids sensu lato</taxon>
        <taxon>Dalbergieae</taxon>
        <taxon>Pterocarpus clade</taxon>
        <taxon>Arachis</taxon>
    </lineage>
</organism>
<gene>
    <name evidence="2" type="ORF">Ahy_A01g001565</name>
</gene>
<dbReference type="Proteomes" id="UP000289738">
    <property type="component" value="Chromosome A01"/>
</dbReference>
<dbReference type="InterPro" id="IPR036047">
    <property type="entry name" value="F-box-like_dom_sf"/>
</dbReference>
<keyword evidence="3" id="KW-1185">Reference proteome</keyword>
<dbReference type="SUPFAM" id="SSF81383">
    <property type="entry name" value="F-box domain"/>
    <property type="match status" value="1"/>
</dbReference>
<dbReference type="STRING" id="3818.A0A445EP48"/>
<dbReference type="InterPro" id="IPR050796">
    <property type="entry name" value="SCF_F-box_component"/>
</dbReference>
<dbReference type="AlphaFoldDB" id="A0A445EP48"/>
<sequence>MSRTTIEEVDHALHGGHGSDEANFNTPALPTDLILKIFLHSDAKTIGRGRCMSRDWYGRLNRASNMVTHFKSFGGKAVVLHLDNPLKDADCGRLSMFVFDTRVAIPISTPIEWTWFSLVGTDFSKLCARFSIDGRSSSLITWEPLGSSRSVIADPGSDGYHYNHRDDCSAYAFLSIVGCDAYKILSLTKRNVASPGYDVQMYLSTTGRWSGPVRTPPMIERLGSGYAVASSWVFWVNCEGRFTKTPVSVVRFATMDSAWDEIKIGAGACVDHPTLIGHDDYVDVITYERSALRFGVHVMSIQVSNAGSMSWGRHLFIAVTNMTETPSLKIDRDLLGISHCVCGFDGAAASLDDVVSVAQFRSIGLNDGVVKFIGSITWPGVVCIRGCMGFSIKFWPPGLMHHVPGANGSGFGGYGNARLIRWAAVFNPPFQSKSIIRRINILSGITGLFSPHGPKSIAFVTVLRYSIGPHLSFDLILLQRPSLISYPIRSLASAVTRGYQVGGAMRLYHRSACAYFRRYGGTCSSPWPGPFSFCILPRSSAGVAAMLGLCSSRNRIFKPHAWKNLVFQLLPDDPICLFWLSSLTGTVNYIHFWATSSAMQLRVLCGIASASFLIGTKAKAMCALARDRRRVWASIHHSCSQVFELLDELYSLGGGRTVYCRQASNAYEVPG</sequence>
<evidence type="ECO:0000313" key="3">
    <source>
        <dbReference type="Proteomes" id="UP000289738"/>
    </source>
</evidence>
<reference evidence="2 3" key="1">
    <citation type="submission" date="2019-01" db="EMBL/GenBank/DDBJ databases">
        <title>Sequencing of cultivated peanut Arachis hypogaea provides insights into genome evolution and oil improvement.</title>
        <authorList>
            <person name="Chen X."/>
        </authorList>
    </citation>
    <scope>NUCLEOTIDE SEQUENCE [LARGE SCALE GENOMIC DNA]</scope>
    <source>
        <strain evidence="3">cv. Fuhuasheng</strain>
        <tissue evidence="2">Leaves</tissue>
    </source>
</reference>